<dbReference type="AlphaFoldDB" id="A6JJ14"/>
<organism evidence="2 3">
    <name type="scientific">Rattus norvegicus</name>
    <name type="common">Rat</name>
    <dbReference type="NCBI Taxonomy" id="10116"/>
    <lineage>
        <taxon>Eukaryota</taxon>
        <taxon>Metazoa</taxon>
        <taxon>Chordata</taxon>
        <taxon>Craniata</taxon>
        <taxon>Vertebrata</taxon>
        <taxon>Euteleostomi</taxon>
        <taxon>Mammalia</taxon>
        <taxon>Eutheria</taxon>
        <taxon>Euarchontoglires</taxon>
        <taxon>Glires</taxon>
        <taxon>Rodentia</taxon>
        <taxon>Myomorpha</taxon>
        <taxon>Muroidea</taxon>
        <taxon>Muridae</taxon>
        <taxon>Murinae</taxon>
        <taxon>Rattus</taxon>
    </lineage>
</organism>
<reference evidence="2 3" key="1">
    <citation type="submission" date="2005-09" db="EMBL/GenBank/DDBJ databases">
        <authorList>
            <person name="Mural R.J."/>
            <person name="Li P.W."/>
            <person name="Adams M.D."/>
            <person name="Amanatides P.G."/>
            <person name="Baden-Tillson H."/>
            <person name="Barnstead M."/>
            <person name="Chin S.H."/>
            <person name="Dew I."/>
            <person name="Evans C.A."/>
            <person name="Ferriera S."/>
            <person name="Flanigan M."/>
            <person name="Fosler C."/>
            <person name="Glodek A."/>
            <person name="Gu Z."/>
            <person name="Holt R.A."/>
            <person name="Jennings D."/>
            <person name="Kraft C.L."/>
            <person name="Lu F."/>
            <person name="Nguyen T."/>
            <person name="Nusskern D.R."/>
            <person name="Pfannkoch C.M."/>
            <person name="Sitter C."/>
            <person name="Sutton G.G."/>
            <person name="Venter J.C."/>
            <person name="Wang Z."/>
            <person name="Woodage T."/>
            <person name="Zheng X.H."/>
            <person name="Zhong F."/>
        </authorList>
    </citation>
    <scope>NUCLEOTIDE SEQUENCE [LARGE SCALE GENOMIC DNA]</scope>
    <source>
        <strain>BN</strain>
        <strain evidence="3">Sprague-Dawley</strain>
    </source>
</reference>
<feature type="region of interest" description="Disordered" evidence="1">
    <location>
        <begin position="30"/>
        <end position="53"/>
    </location>
</feature>
<gene>
    <name evidence="2" type="ORF">rCG_43585</name>
</gene>
<dbReference type="EMBL" id="CH473987">
    <property type="protein sequence ID" value="EDM18718.1"/>
    <property type="molecule type" value="Genomic_DNA"/>
</dbReference>
<name>A6JJ14_RAT</name>
<sequence length="53" mass="5896">MSNPDSKFGLVHWKEEPWGILCCPKGKILVPTGSQSQRKGGNSEKKKKRVSRG</sequence>
<evidence type="ECO:0000313" key="2">
    <source>
        <dbReference type="EMBL" id="EDM18718.1"/>
    </source>
</evidence>
<protein>
    <submittedName>
        <fullName evidence="2">RCG43585</fullName>
    </submittedName>
</protein>
<evidence type="ECO:0000313" key="3">
    <source>
        <dbReference type="Proteomes" id="UP000234681"/>
    </source>
</evidence>
<dbReference type="Proteomes" id="UP000234681">
    <property type="component" value="Chromosome 9"/>
</dbReference>
<proteinExistence type="predicted"/>
<accession>A6JJ14</accession>
<evidence type="ECO:0000256" key="1">
    <source>
        <dbReference type="SAM" id="MobiDB-lite"/>
    </source>
</evidence>